<comment type="subcellular location">
    <subcellularLocation>
        <location evidence="1">Endoplasmic reticulum membrane</location>
        <topology evidence="1">Multi-pass membrane protein</topology>
    </subcellularLocation>
</comment>
<accession>A0AAN8JH97</accession>
<dbReference type="GO" id="GO:0005789">
    <property type="term" value="C:endoplasmic reticulum membrane"/>
    <property type="evidence" value="ECO:0007669"/>
    <property type="project" value="UniProtKB-SubCell"/>
</dbReference>
<keyword evidence="10" id="KW-1185">Reference proteome</keyword>
<comment type="caution">
    <text evidence="9">The sequence shown here is derived from an EMBL/GenBank/DDBJ whole genome shotgun (WGS) entry which is preliminary data.</text>
</comment>
<dbReference type="GO" id="GO:0005773">
    <property type="term" value="C:vacuole"/>
    <property type="evidence" value="ECO:0007669"/>
    <property type="project" value="GOC"/>
</dbReference>
<dbReference type="PANTHER" id="PTHR13505">
    <property type="entry name" value="TRANSMEMBRANE PROTEIN 208"/>
    <property type="match status" value="1"/>
</dbReference>
<evidence type="ECO:0000256" key="4">
    <source>
        <dbReference type="ARBA" id="ARBA00022692"/>
    </source>
</evidence>
<keyword evidence="7 8" id="KW-0472">Membrane</keyword>
<dbReference type="Pfam" id="PF05620">
    <property type="entry name" value="TMEM208_SND2"/>
    <property type="match status" value="1"/>
</dbReference>
<protein>
    <recommendedName>
        <fullName evidence="3">Transmembrane protein 208</fullName>
    </recommendedName>
</protein>
<proteinExistence type="inferred from homology"/>
<evidence type="ECO:0000256" key="5">
    <source>
        <dbReference type="ARBA" id="ARBA00022824"/>
    </source>
</evidence>
<dbReference type="GO" id="GO:0006624">
    <property type="term" value="P:vacuolar protein processing"/>
    <property type="evidence" value="ECO:0007669"/>
    <property type="project" value="TreeGrafter"/>
</dbReference>
<gene>
    <name evidence="9" type="ORF">SNE40_017533</name>
</gene>
<comment type="similarity">
    <text evidence="2">Belongs to the TMEM208 family.</text>
</comment>
<reference evidence="9 10" key="1">
    <citation type="submission" date="2024-01" db="EMBL/GenBank/DDBJ databases">
        <title>The genome of the rayed Mediterranean limpet Patella caerulea (Linnaeus, 1758).</title>
        <authorList>
            <person name="Anh-Thu Weber A."/>
            <person name="Halstead-Nussloch G."/>
        </authorList>
    </citation>
    <scope>NUCLEOTIDE SEQUENCE [LARGE SCALE GENOMIC DNA]</scope>
    <source>
        <strain evidence="9">AATW-2023a</strain>
        <tissue evidence="9">Whole specimen</tissue>
    </source>
</reference>
<evidence type="ECO:0000256" key="6">
    <source>
        <dbReference type="ARBA" id="ARBA00022989"/>
    </source>
</evidence>
<dbReference type="InterPro" id="IPR008506">
    <property type="entry name" value="SND2/TMEM208"/>
</dbReference>
<feature type="transmembrane region" description="Helical" evidence="8">
    <location>
        <begin position="21"/>
        <end position="42"/>
    </location>
</feature>
<name>A0AAN8JH97_PATCE</name>
<evidence type="ECO:0000256" key="1">
    <source>
        <dbReference type="ARBA" id="ARBA00004477"/>
    </source>
</evidence>
<organism evidence="9 10">
    <name type="scientific">Patella caerulea</name>
    <name type="common">Rayed Mediterranean limpet</name>
    <dbReference type="NCBI Taxonomy" id="87958"/>
    <lineage>
        <taxon>Eukaryota</taxon>
        <taxon>Metazoa</taxon>
        <taxon>Spiralia</taxon>
        <taxon>Lophotrochozoa</taxon>
        <taxon>Mollusca</taxon>
        <taxon>Gastropoda</taxon>
        <taxon>Patellogastropoda</taxon>
        <taxon>Patelloidea</taxon>
        <taxon>Patellidae</taxon>
        <taxon>Patella</taxon>
    </lineage>
</organism>
<dbReference type="Proteomes" id="UP001347796">
    <property type="component" value="Unassembled WGS sequence"/>
</dbReference>
<evidence type="ECO:0000256" key="2">
    <source>
        <dbReference type="ARBA" id="ARBA00009950"/>
    </source>
</evidence>
<keyword evidence="5" id="KW-0256">Endoplasmic reticulum</keyword>
<dbReference type="PANTHER" id="PTHR13505:SF7">
    <property type="entry name" value="TRANSMEMBRANE PROTEIN 208"/>
    <property type="match status" value="1"/>
</dbReference>
<sequence>MPAKEKTKGQKQIVEDNKSTLKFYFYITTGVTSVYYLIYLILFWENFTAKPITLSCLAVLTYFGCYRFMSSMAKAVYNAQGSLVDGGVDLNMEAGLAEHTKDLILLTAIVQILSLLSNYFWLLWLLAPCRALYMLWVNILGPWFFAPGSEENISEKKQRKMDRKVRRVQR</sequence>
<evidence type="ECO:0000256" key="7">
    <source>
        <dbReference type="ARBA" id="ARBA00023136"/>
    </source>
</evidence>
<dbReference type="AlphaFoldDB" id="A0AAN8JH97"/>
<evidence type="ECO:0000313" key="10">
    <source>
        <dbReference type="Proteomes" id="UP001347796"/>
    </source>
</evidence>
<dbReference type="EMBL" id="JAZGQO010000011">
    <property type="protein sequence ID" value="KAK6174214.1"/>
    <property type="molecule type" value="Genomic_DNA"/>
</dbReference>
<feature type="transmembrane region" description="Helical" evidence="8">
    <location>
        <begin position="103"/>
        <end position="127"/>
    </location>
</feature>
<keyword evidence="4 8" id="KW-0812">Transmembrane</keyword>
<evidence type="ECO:0000256" key="3">
    <source>
        <dbReference type="ARBA" id="ARBA00015033"/>
    </source>
</evidence>
<evidence type="ECO:0000256" key="8">
    <source>
        <dbReference type="SAM" id="Phobius"/>
    </source>
</evidence>
<keyword evidence="6 8" id="KW-1133">Transmembrane helix</keyword>
<evidence type="ECO:0000313" key="9">
    <source>
        <dbReference type="EMBL" id="KAK6174214.1"/>
    </source>
</evidence>